<dbReference type="InterPro" id="IPR011010">
    <property type="entry name" value="DNA_brk_join_enz"/>
</dbReference>
<organism evidence="13 14">
    <name type="scientific">Pseudohongiella nitratireducens</name>
    <dbReference type="NCBI Taxonomy" id="1768907"/>
    <lineage>
        <taxon>Bacteria</taxon>
        <taxon>Pseudomonadati</taxon>
        <taxon>Pseudomonadota</taxon>
        <taxon>Gammaproteobacteria</taxon>
        <taxon>Pseudomonadales</taxon>
        <taxon>Pseudohongiellaceae</taxon>
        <taxon>Pseudohongiella</taxon>
    </lineage>
</organism>
<dbReference type="Pfam" id="PF02899">
    <property type="entry name" value="Phage_int_SAM_1"/>
    <property type="match status" value="1"/>
</dbReference>
<dbReference type="RefSeq" id="WP_068810581.1">
    <property type="nucleotide sequence ID" value="NZ_BMIY01000013.1"/>
</dbReference>
<dbReference type="Proteomes" id="UP000627715">
    <property type="component" value="Unassembled WGS sequence"/>
</dbReference>
<feature type="domain" description="Tyr recombinase" evidence="11">
    <location>
        <begin position="190"/>
        <end position="402"/>
    </location>
</feature>
<dbReference type="CDD" id="cd00397">
    <property type="entry name" value="DNA_BRE_C"/>
    <property type="match status" value="1"/>
</dbReference>
<dbReference type="InterPro" id="IPR010998">
    <property type="entry name" value="Integrase_recombinase_N"/>
</dbReference>
<dbReference type="EMBL" id="BMIY01000013">
    <property type="protein sequence ID" value="GFZ82623.1"/>
    <property type="molecule type" value="Genomic_DNA"/>
</dbReference>
<evidence type="ECO:0000256" key="6">
    <source>
        <dbReference type="ARBA" id="ARBA00023125"/>
    </source>
</evidence>
<evidence type="ECO:0000256" key="9">
    <source>
        <dbReference type="PROSITE-ProRule" id="PRU01248"/>
    </source>
</evidence>
<dbReference type="GO" id="GO:0005737">
    <property type="term" value="C:cytoplasm"/>
    <property type="evidence" value="ECO:0007669"/>
    <property type="project" value="UniProtKB-SubCell"/>
</dbReference>
<evidence type="ECO:0000256" key="3">
    <source>
        <dbReference type="ARBA" id="ARBA00022618"/>
    </source>
</evidence>
<gene>
    <name evidence="13" type="ORF">GCM10011403_27820</name>
</gene>
<keyword evidence="3" id="KW-0132">Cell division</keyword>
<feature type="domain" description="Core-binding (CB)" evidence="12">
    <location>
        <begin position="44"/>
        <end position="163"/>
    </location>
</feature>
<dbReference type="AlphaFoldDB" id="A0A916VJU8"/>
<dbReference type="OrthoDB" id="8610787at2"/>
<dbReference type="GO" id="GO:0051301">
    <property type="term" value="P:cell division"/>
    <property type="evidence" value="ECO:0007669"/>
    <property type="project" value="UniProtKB-KW"/>
</dbReference>
<evidence type="ECO:0000256" key="2">
    <source>
        <dbReference type="ARBA" id="ARBA00022490"/>
    </source>
</evidence>
<keyword evidence="7" id="KW-0233">DNA recombination</keyword>
<evidence type="ECO:0000256" key="8">
    <source>
        <dbReference type="ARBA" id="ARBA00023306"/>
    </source>
</evidence>
<dbReference type="GO" id="GO:0006310">
    <property type="term" value="P:DNA recombination"/>
    <property type="evidence" value="ECO:0007669"/>
    <property type="project" value="UniProtKB-KW"/>
</dbReference>
<keyword evidence="6 9" id="KW-0238">DNA-binding</keyword>
<evidence type="ECO:0000259" key="11">
    <source>
        <dbReference type="PROSITE" id="PS51898"/>
    </source>
</evidence>
<dbReference type="PROSITE" id="PS51900">
    <property type="entry name" value="CB"/>
    <property type="match status" value="1"/>
</dbReference>
<dbReference type="SUPFAM" id="SSF56349">
    <property type="entry name" value="DNA breaking-rejoining enzymes"/>
    <property type="match status" value="1"/>
</dbReference>
<dbReference type="InterPro" id="IPR004107">
    <property type="entry name" value="Integrase_SAM-like_N"/>
</dbReference>
<name>A0A916VJU8_9GAMM</name>
<feature type="region of interest" description="Disordered" evidence="10">
    <location>
        <begin position="292"/>
        <end position="312"/>
    </location>
</feature>
<keyword evidence="5" id="KW-0229">DNA integration</keyword>
<dbReference type="InterPro" id="IPR013762">
    <property type="entry name" value="Integrase-like_cat_sf"/>
</dbReference>
<keyword evidence="4" id="KW-0159">Chromosome partition</keyword>
<dbReference type="GO" id="GO:0003677">
    <property type="term" value="F:DNA binding"/>
    <property type="evidence" value="ECO:0007669"/>
    <property type="project" value="UniProtKB-UniRule"/>
</dbReference>
<sequence length="406" mass="47243">MVSPAYQKRAPLPLFDTLEQMQNPWQHPPELPRHPKTSWPDYAIQDFRRSAEFLYSYRGSADTFSSYRRELEHFLQWLLWVADKSLKQVERQDVERYIEFARRPPDAWIGEKHVARFIDSEGARQANPDWRPYVVENEKEYALSQSGLQAIFAVLGSFYNYLVQEGMAEVNPVARVRQKGKFLRKSQSQTRIRRLSPIQWDVVWETAESMAEQDPQTHERTLFILSALFGMYLRISELVETDRWIPQMGHFQRDMEGNWWFLTVGKGNKEREVSVSDDMLVALKRYRLSRGMTPLPAPGESTPLIHKTRGKGGITSTRQIRGIVQSCFDRASEVLRSEGADEEADRLSEATVHWLRHTGISEDVKYRPREHVRDDAGHGSSAITDRYIDVERAERHATARHKRLGS</sequence>
<evidence type="ECO:0000256" key="5">
    <source>
        <dbReference type="ARBA" id="ARBA00022908"/>
    </source>
</evidence>
<dbReference type="PROSITE" id="PS51898">
    <property type="entry name" value="TYR_RECOMBINASE"/>
    <property type="match status" value="1"/>
</dbReference>
<evidence type="ECO:0000313" key="13">
    <source>
        <dbReference type="EMBL" id="GFZ82623.1"/>
    </source>
</evidence>
<keyword evidence="8" id="KW-0131">Cell cycle</keyword>
<dbReference type="InterPro" id="IPR050090">
    <property type="entry name" value="Tyrosine_recombinase_XerCD"/>
</dbReference>
<protein>
    <submittedName>
        <fullName evidence="13">Phage integrase family site specific recombinase</fullName>
    </submittedName>
</protein>
<proteinExistence type="predicted"/>
<evidence type="ECO:0000313" key="14">
    <source>
        <dbReference type="Proteomes" id="UP000627715"/>
    </source>
</evidence>
<dbReference type="GO" id="GO:0007059">
    <property type="term" value="P:chromosome segregation"/>
    <property type="evidence" value="ECO:0007669"/>
    <property type="project" value="UniProtKB-KW"/>
</dbReference>
<comment type="subcellular location">
    <subcellularLocation>
        <location evidence="1">Cytoplasm</location>
    </subcellularLocation>
</comment>
<dbReference type="InterPro" id="IPR002104">
    <property type="entry name" value="Integrase_catalytic"/>
</dbReference>
<comment type="caution">
    <text evidence="13">The sequence shown here is derived from an EMBL/GenBank/DDBJ whole genome shotgun (WGS) entry which is preliminary data.</text>
</comment>
<dbReference type="Gene3D" id="1.10.150.130">
    <property type="match status" value="1"/>
</dbReference>
<evidence type="ECO:0000259" key="12">
    <source>
        <dbReference type="PROSITE" id="PS51900"/>
    </source>
</evidence>
<reference evidence="13" key="1">
    <citation type="journal article" date="2014" name="Int. J. Syst. Evol. Microbiol.">
        <title>Complete genome sequence of Corynebacterium casei LMG S-19264T (=DSM 44701T), isolated from a smear-ripened cheese.</title>
        <authorList>
            <consortium name="US DOE Joint Genome Institute (JGI-PGF)"/>
            <person name="Walter F."/>
            <person name="Albersmeier A."/>
            <person name="Kalinowski J."/>
            <person name="Ruckert C."/>
        </authorList>
    </citation>
    <scope>NUCLEOTIDE SEQUENCE</scope>
    <source>
        <strain evidence="13">CGMCC 1.15425</strain>
    </source>
</reference>
<keyword evidence="14" id="KW-1185">Reference proteome</keyword>
<dbReference type="GO" id="GO:0015074">
    <property type="term" value="P:DNA integration"/>
    <property type="evidence" value="ECO:0007669"/>
    <property type="project" value="UniProtKB-KW"/>
</dbReference>
<dbReference type="InterPro" id="IPR044068">
    <property type="entry name" value="CB"/>
</dbReference>
<evidence type="ECO:0000256" key="10">
    <source>
        <dbReference type="SAM" id="MobiDB-lite"/>
    </source>
</evidence>
<evidence type="ECO:0000256" key="4">
    <source>
        <dbReference type="ARBA" id="ARBA00022829"/>
    </source>
</evidence>
<accession>A0A916VJU8</accession>
<keyword evidence="2" id="KW-0963">Cytoplasm</keyword>
<evidence type="ECO:0000256" key="1">
    <source>
        <dbReference type="ARBA" id="ARBA00004496"/>
    </source>
</evidence>
<dbReference type="Gene3D" id="1.10.443.10">
    <property type="entry name" value="Intergrase catalytic core"/>
    <property type="match status" value="1"/>
</dbReference>
<dbReference type="PANTHER" id="PTHR30349:SF77">
    <property type="entry name" value="TYROSINE RECOMBINASE XERC"/>
    <property type="match status" value="1"/>
</dbReference>
<reference evidence="13" key="2">
    <citation type="submission" date="2020-09" db="EMBL/GenBank/DDBJ databases">
        <authorList>
            <person name="Sun Q."/>
            <person name="Zhou Y."/>
        </authorList>
    </citation>
    <scope>NUCLEOTIDE SEQUENCE</scope>
    <source>
        <strain evidence="13">CGMCC 1.15425</strain>
    </source>
</reference>
<dbReference type="PANTHER" id="PTHR30349">
    <property type="entry name" value="PHAGE INTEGRASE-RELATED"/>
    <property type="match status" value="1"/>
</dbReference>
<evidence type="ECO:0000256" key="7">
    <source>
        <dbReference type="ARBA" id="ARBA00023172"/>
    </source>
</evidence>